<protein>
    <submittedName>
        <fullName evidence="1">Uncharacterized protein</fullName>
    </submittedName>
</protein>
<reference evidence="1" key="1">
    <citation type="submission" date="2020-08" db="EMBL/GenBank/DDBJ databases">
        <title>Multicomponent nature underlies the extraordinary mechanical properties of spider dragline silk.</title>
        <authorList>
            <person name="Kono N."/>
            <person name="Nakamura H."/>
            <person name="Mori M."/>
            <person name="Yoshida Y."/>
            <person name="Ohtoshi R."/>
            <person name="Malay A.D."/>
            <person name="Moran D.A.P."/>
            <person name="Tomita M."/>
            <person name="Numata K."/>
            <person name="Arakawa K."/>
        </authorList>
    </citation>
    <scope>NUCLEOTIDE SEQUENCE</scope>
</reference>
<gene>
    <name evidence="1" type="primary">NCL1_38626</name>
    <name evidence="1" type="ORF">NPIL_308941</name>
</gene>
<proteinExistence type="predicted"/>
<organism evidence="1 2">
    <name type="scientific">Nephila pilipes</name>
    <name type="common">Giant wood spider</name>
    <name type="synonym">Nephila maculata</name>
    <dbReference type="NCBI Taxonomy" id="299642"/>
    <lineage>
        <taxon>Eukaryota</taxon>
        <taxon>Metazoa</taxon>
        <taxon>Ecdysozoa</taxon>
        <taxon>Arthropoda</taxon>
        <taxon>Chelicerata</taxon>
        <taxon>Arachnida</taxon>
        <taxon>Araneae</taxon>
        <taxon>Araneomorphae</taxon>
        <taxon>Entelegynae</taxon>
        <taxon>Araneoidea</taxon>
        <taxon>Nephilidae</taxon>
        <taxon>Nephila</taxon>
    </lineage>
</organism>
<sequence length="70" mass="7759">MGNICSSSSWSATSVKTTQSSHFFPSKEMPINSSSGMFADPTVALFKSFLEEDINNYINLTQYGYMKCCP</sequence>
<name>A0A8X6U0I3_NEPPI</name>
<keyword evidence="2" id="KW-1185">Reference proteome</keyword>
<dbReference type="Proteomes" id="UP000887013">
    <property type="component" value="Unassembled WGS sequence"/>
</dbReference>
<dbReference type="EMBL" id="BMAW01020302">
    <property type="protein sequence ID" value="GFT67399.1"/>
    <property type="molecule type" value="Genomic_DNA"/>
</dbReference>
<comment type="caution">
    <text evidence="1">The sequence shown here is derived from an EMBL/GenBank/DDBJ whole genome shotgun (WGS) entry which is preliminary data.</text>
</comment>
<dbReference type="AlphaFoldDB" id="A0A8X6U0I3"/>
<accession>A0A8X6U0I3</accession>
<evidence type="ECO:0000313" key="2">
    <source>
        <dbReference type="Proteomes" id="UP000887013"/>
    </source>
</evidence>
<evidence type="ECO:0000313" key="1">
    <source>
        <dbReference type="EMBL" id="GFT67399.1"/>
    </source>
</evidence>